<keyword evidence="6" id="KW-0560">Oxidoreductase</keyword>
<evidence type="ECO:0000256" key="8">
    <source>
        <dbReference type="ARBA" id="ARBA00023014"/>
    </source>
</evidence>
<evidence type="ECO:0000259" key="10">
    <source>
        <dbReference type="PROSITE" id="PS51384"/>
    </source>
</evidence>
<dbReference type="InterPro" id="IPR001433">
    <property type="entry name" value="OxRdtase_FAD/NAD-bd"/>
</dbReference>
<comment type="caution">
    <text evidence="11">The sequence shown here is derived from an EMBL/GenBank/DDBJ whole genome shotgun (WGS) entry which is preliminary data.</text>
</comment>
<dbReference type="InterPro" id="IPR039261">
    <property type="entry name" value="FNR_nucleotide-bd"/>
</dbReference>
<dbReference type="PANTHER" id="PTHR47354">
    <property type="entry name" value="NADH OXIDOREDUCTASE HCR"/>
    <property type="match status" value="1"/>
</dbReference>
<dbReference type="PANTHER" id="PTHR47354:SF8">
    <property type="entry name" value="1,2-PHENYLACETYL-COA EPOXIDASE, SUBUNIT E"/>
    <property type="match status" value="1"/>
</dbReference>
<keyword evidence="4" id="KW-0479">Metal-binding</keyword>
<dbReference type="GO" id="GO:0051537">
    <property type="term" value="F:2 iron, 2 sulfur cluster binding"/>
    <property type="evidence" value="ECO:0007669"/>
    <property type="project" value="UniProtKB-KW"/>
</dbReference>
<feature type="domain" description="2Fe-2S ferredoxin-type" evidence="9">
    <location>
        <begin position="269"/>
        <end position="356"/>
    </location>
</feature>
<dbReference type="InterPro" id="IPR036010">
    <property type="entry name" value="2Fe-2S_ferredoxin-like_sf"/>
</dbReference>
<dbReference type="Gene3D" id="2.40.30.10">
    <property type="entry name" value="Translation factors"/>
    <property type="match status" value="1"/>
</dbReference>
<dbReference type="GO" id="GO:0016491">
    <property type="term" value="F:oxidoreductase activity"/>
    <property type="evidence" value="ECO:0007669"/>
    <property type="project" value="UniProtKB-KW"/>
</dbReference>
<dbReference type="InterPro" id="IPR017927">
    <property type="entry name" value="FAD-bd_FR_type"/>
</dbReference>
<dbReference type="PROSITE" id="PS00197">
    <property type="entry name" value="2FE2S_FER_1"/>
    <property type="match status" value="1"/>
</dbReference>
<accession>A0A5M6CP80</accession>
<dbReference type="AlphaFoldDB" id="A0A5M6CP80"/>
<organism evidence="11 12">
    <name type="scientific">Taibaiella lutea</name>
    <dbReference type="NCBI Taxonomy" id="2608001"/>
    <lineage>
        <taxon>Bacteria</taxon>
        <taxon>Pseudomonadati</taxon>
        <taxon>Bacteroidota</taxon>
        <taxon>Chitinophagia</taxon>
        <taxon>Chitinophagales</taxon>
        <taxon>Chitinophagaceae</taxon>
        <taxon>Taibaiella</taxon>
    </lineage>
</organism>
<dbReference type="SUPFAM" id="SSF63380">
    <property type="entry name" value="Riboflavin synthase domain-like"/>
    <property type="match status" value="1"/>
</dbReference>
<evidence type="ECO:0000256" key="1">
    <source>
        <dbReference type="ARBA" id="ARBA00001974"/>
    </source>
</evidence>
<evidence type="ECO:0000256" key="3">
    <source>
        <dbReference type="ARBA" id="ARBA00022714"/>
    </source>
</evidence>
<evidence type="ECO:0000313" key="11">
    <source>
        <dbReference type="EMBL" id="KAA5536907.1"/>
    </source>
</evidence>
<sequence length="356" mass="40011">MRPHYCSMPDESNPYQILTIQKIIEETPDARTFILEAAGQNIYNYKAGQFLTFNFERISGPARRSYSISSSPVTDEPLSITVKRIENGEFSRYFIDHAQVGDRLQCAGVGGLFTLPEDIDNYTQIFFLAAGGGITPVYSLIKTILKQYPHLSIVLIYSNRSTKETIFYNALLQLAVESKGRLKIDFLFSSSNNILKSRLNNSLLSSLLNEYLDTSKEKTLAYICGPVEYMDTVNITLLTDGIPKANIHKEVFVPYKPESIELPPDTLPHKVRIRLNNRTEEITVQYPVSILHQAMKDGIALPYSCESGQCGSCVARCTSGRVWIAYNEVLTEREMNQGLILTCQGFPVGGDVELEY</sequence>
<dbReference type="PROSITE" id="PS51384">
    <property type="entry name" value="FAD_FR"/>
    <property type="match status" value="1"/>
</dbReference>
<keyword evidence="3" id="KW-0001">2Fe-2S</keyword>
<dbReference type="Pfam" id="PF00175">
    <property type="entry name" value="NAD_binding_1"/>
    <property type="match status" value="1"/>
</dbReference>
<dbReference type="Proteomes" id="UP000323632">
    <property type="component" value="Unassembled WGS sequence"/>
</dbReference>
<keyword evidence="5" id="KW-0274">FAD</keyword>
<dbReference type="EMBL" id="VWSH01000001">
    <property type="protein sequence ID" value="KAA5536907.1"/>
    <property type="molecule type" value="Genomic_DNA"/>
</dbReference>
<evidence type="ECO:0000256" key="2">
    <source>
        <dbReference type="ARBA" id="ARBA00022630"/>
    </source>
</evidence>
<comment type="cofactor">
    <cofactor evidence="1">
        <name>FAD</name>
        <dbReference type="ChEBI" id="CHEBI:57692"/>
    </cofactor>
</comment>
<protein>
    <submittedName>
        <fullName evidence="11">Ferredoxin--NADP reductase</fullName>
    </submittedName>
</protein>
<name>A0A5M6CP80_9BACT</name>
<evidence type="ECO:0000259" key="9">
    <source>
        <dbReference type="PROSITE" id="PS51085"/>
    </source>
</evidence>
<reference evidence="11 12" key="1">
    <citation type="submission" date="2019-09" db="EMBL/GenBank/DDBJ databases">
        <title>Genome sequence and assembly of Taibaiella sp.</title>
        <authorList>
            <person name="Chhetri G."/>
        </authorList>
    </citation>
    <scope>NUCLEOTIDE SEQUENCE [LARGE SCALE GENOMIC DNA]</scope>
    <source>
        <strain evidence="11 12">KVB11</strain>
    </source>
</reference>
<dbReference type="CDD" id="cd06214">
    <property type="entry name" value="PA_degradation_oxidoreductase_like"/>
    <property type="match status" value="1"/>
</dbReference>
<dbReference type="GO" id="GO:0050660">
    <property type="term" value="F:flavin adenine dinucleotide binding"/>
    <property type="evidence" value="ECO:0007669"/>
    <property type="project" value="TreeGrafter"/>
</dbReference>
<keyword evidence="12" id="KW-1185">Reference proteome</keyword>
<dbReference type="PRINTS" id="PR00371">
    <property type="entry name" value="FPNCR"/>
</dbReference>
<feature type="domain" description="FAD-binding FR-type" evidence="10">
    <location>
        <begin position="13"/>
        <end position="116"/>
    </location>
</feature>
<dbReference type="InterPro" id="IPR050415">
    <property type="entry name" value="MRET"/>
</dbReference>
<keyword evidence="8" id="KW-0411">Iron-sulfur</keyword>
<dbReference type="InterPro" id="IPR001041">
    <property type="entry name" value="2Fe-2S_ferredoxin-type"/>
</dbReference>
<dbReference type="InterPro" id="IPR012675">
    <property type="entry name" value="Beta-grasp_dom_sf"/>
</dbReference>
<evidence type="ECO:0000313" key="12">
    <source>
        <dbReference type="Proteomes" id="UP000323632"/>
    </source>
</evidence>
<dbReference type="PROSITE" id="PS51085">
    <property type="entry name" value="2FE2S_FER_2"/>
    <property type="match status" value="1"/>
</dbReference>
<dbReference type="InterPro" id="IPR017938">
    <property type="entry name" value="Riboflavin_synthase-like_b-brl"/>
</dbReference>
<proteinExistence type="predicted"/>
<dbReference type="Pfam" id="PF00970">
    <property type="entry name" value="FAD_binding_6"/>
    <property type="match status" value="1"/>
</dbReference>
<dbReference type="SUPFAM" id="SSF52343">
    <property type="entry name" value="Ferredoxin reductase-like, C-terminal NADP-linked domain"/>
    <property type="match status" value="1"/>
</dbReference>
<dbReference type="Pfam" id="PF00111">
    <property type="entry name" value="Fer2"/>
    <property type="match status" value="1"/>
</dbReference>
<keyword evidence="2" id="KW-0285">Flavoprotein</keyword>
<dbReference type="SUPFAM" id="SSF54292">
    <property type="entry name" value="2Fe-2S ferredoxin-like"/>
    <property type="match status" value="1"/>
</dbReference>
<dbReference type="CDD" id="cd00207">
    <property type="entry name" value="fer2"/>
    <property type="match status" value="1"/>
</dbReference>
<evidence type="ECO:0000256" key="7">
    <source>
        <dbReference type="ARBA" id="ARBA00023004"/>
    </source>
</evidence>
<dbReference type="InterPro" id="IPR006058">
    <property type="entry name" value="2Fe2S_fd_BS"/>
</dbReference>
<dbReference type="GO" id="GO:0046872">
    <property type="term" value="F:metal ion binding"/>
    <property type="evidence" value="ECO:0007669"/>
    <property type="project" value="UniProtKB-KW"/>
</dbReference>
<gene>
    <name evidence="11" type="ORF">F0919_04335</name>
</gene>
<dbReference type="Gene3D" id="3.10.20.30">
    <property type="match status" value="1"/>
</dbReference>
<keyword evidence="7" id="KW-0408">Iron</keyword>
<dbReference type="Gene3D" id="3.40.50.80">
    <property type="entry name" value="Nucleotide-binding domain of ferredoxin-NADP reductase (FNR) module"/>
    <property type="match status" value="1"/>
</dbReference>
<evidence type="ECO:0000256" key="5">
    <source>
        <dbReference type="ARBA" id="ARBA00022827"/>
    </source>
</evidence>
<evidence type="ECO:0000256" key="4">
    <source>
        <dbReference type="ARBA" id="ARBA00022723"/>
    </source>
</evidence>
<dbReference type="InterPro" id="IPR001709">
    <property type="entry name" value="Flavoprot_Pyr_Nucl_cyt_Rdtase"/>
</dbReference>
<dbReference type="RefSeq" id="WP_150031484.1">
    <property type="nucleotide sequence ID" value="NZ_VWSH01000001.1"/>
</dbReference>
<evidence type="ECO:0000256" key="6">
    <source>
        <dbReference type="ARBA" id="ARBA00023002"/>
    </source>
</evidence>
<dbReference type="PRINTS" id="PR00406">
    <property type="entry name" value="CYTB5RDTASE"/>
</dbReference>
<dbReference type="InterPro" id="IPR008333">
    <property type="entry name" value="Cbr1-like_FAD-bd_dom"/>
</dbReference>